<dbReference type="Proteomes" id="UP000695562">
    <property type="component" value="Unassembled WGS sequence"/>
</dbReference>
<feature type="compositionally biased region" description="Acidic residues" evidence="7">
    <location>
        <begin position="695"/>
        <end position="705"/>
    </location>
</feature>
<evidence type="ECO:0000256" key="5">
    <source>
        <dbReference type="ARBA" id="ARBA00023242"/>
    </source>
</evidence>
<protein>
    <recommendedName>
        <fullName evidence="6">Enhancer of polycomb-like protein</fullName>
    </recommendedName>
</protein>
<feature type="region of interest" description="Disordered" evidence="7">
    <location>
        <begin position="375"/>
        <end position="436"/>
    </location>
</feature>
<evidence type="ECO:0000256" key="4">
    <source>
        <dbReference type="ARBA" id="ARBA00023163"/>
    </source>
</evidence>
<dbReference type="PANTHER" id="PTHR14898">
    <property type="entry name" value="ENHANCER OF POLYCOMB"/>
    <property type="match status" value="1"/>
</dbReference>
<feature type="region of interest" description="Disordered" evidence="7">
    <location>
        <begin position="672"/>
        <end position="777"/>
    </location>
</feature>
<evidence type="ECO:0000313" key="9">
    <source>
        <dbReference type="EMBL" id="KAF2078215.1"/>
    </source>
</evidence>
<dbReference type="InterPro" id="IPR024943">
    <property type="entry name" value="Enhancer_polycomb"/>
</dbReference>
<feature type="region of interest" description="Disordered" evidence="7">
    <location>
        <begin position="300"/>
        <end position="327"/>
    </location>
</feature>
<reference evidence="9" key="1">
    <citation type="submission" date="2020-01" db="EMBL/GenBank/DDBJ databases">
        <title>Development of genomics and gene disruption for Polysphondylium violaceum indicates a role for the polyketide synthase stlB in stalk morphogenesis.</title>
        <authorList>
            <person name="Narita B."/>
            <person name="Kawabe Y."/>
            <person name="Kin K."/>
            <person name="Saito T."/>
            <person name="Gibbs R."/>
            <person name="Kuspa A."/>
            <person name="Muzny D."/>
            <person name="Queller D."/>
            <person name="Richards S."/>
            <person name="Strassman J."/>
            <person name="Sucgang R."/>
            <person name="Worley K."/>
            <person name="Schaap P."/>
        </authorList>
    </citation>
    <scope>NUCLEOTIDE SEQUENCE</scope>
    <source>
        <strain evidence="9">QSvi11</strain>
    </source>
</reference>
<keyword evidence="3 6" id="KW-0805">Transcription regulation</keyword>
<feature type="region of interest" description="Disordered" evidence="7">
    <location>
        <begin position="543"/>
        <end position="631"/>
    </location>
</feature>
<feature type="compositionally biased region" description="Low complexity" evidence="7">
    <location>
        <begin position="706"/>
        <end position="721"/>
    </location>
</feature>
<feature type="compositionally biased region" description="Polar residues" evidence="7">
    <location>
        <begin position="382"/>
        <end position="406"/>
    </location>
</feature>
<feature type="compositionally biased region" description="Low complexity" evidence="7">
    <location>
        <begin position="409"/>
        <end position="430"/>
    </location>
</feature>
<gene>
    <name evidence="9" type="ORF">CYY_000505</name>
</gene>
<evidence type="ECO:0000256" key="1">
    <source>
        <dbReference type="ARBA" id="ARBA00004123"/>
    </source>
</evidence>
<dbReference type="EMBL" id="AJWJ01000009">
    <property type="protein sequence ID" value="KAF2078215.1"/>
    <property type="molecule type" value="Genomic_DNA"/>
</dbReference>
<keyword evidence="4 6" id="KW-0804">Transcription</keyword>
<comment type="similarity">
    <text evidence="2 6">Belongs to the enhancer of polycomb family.</text>
</comment>
<keyword evidence="5 6" id="KW-0539">Nucleus</keyword>
<dbReference type="AlphaFoldDB" id="A0A8J4Q2Q4"/>
<dbReference type="GO" id="GO:0006357">
    <property type="term" value="P:regulation of transcription by RNA polymerase II"/>
    <property type="evidence" value="ECO:0007669"/>
    <property type="project" value="InterPro"/>
</dbReference>
<dbReference type="GO" id="GO:0035267">
    <property type="term" value="C:NuA4 histone acetyltransferase complex"/>
    <property type="evidence" value="ECO:0007669"/>
    <property type="project" value="InterPro"/>
</dbReference>
<proteinExistence type="inferred from homology"/>
<accession>A0A8J4Q2Q4</accession>
<name>A0A8J4Q2Q4_9MYCE</name>
<sequence>MSGTSTRQGRISFRPRPIDISKPLPIIRHEIEDDESSVSRMVPMLPTGMESQEEEEVHLQEIINAANARTSHDLLPEIPIPVVKIVDGYDTAPNPTPFTHANTYVIHKEKTDEEWDQVTEYDLDDDDEELIATINQSAASGGQAANKKPLITHDKYEFFMDRFEKEYHYFGVCDQAKAEQICKGLKPNIVTQIYQHWVNKRKKQTNSFLRRLLKPPDREDPSPYKAFRAREAADINKQKKARKNDAASLQKMQQLRQEMERARTIMEMIKKREKLKKDHFHVVSQIYDKLVELAQIKSLEQDDLPPPPTPSHHSSNHKKKKDQSTSLGGSTLASLLLQQKHATGPTFSNNDQQPLVISGGKARQEGYRHFIVKHGEYPTPSLEKQYSTKPDTPSLESTTIDLTQPNANPPSTSTSTPSTTTIPTPTPTTTKTKEEKEAIDYYFDSISAPTSSNYYDDSDESDDSADESDFDTDINTNHAISLVPPTQPRMNAKGQPIYPSCNKGYIFISPKHPPLLGRARVGRYGGTYIDFLPVAKKTLTPSKVSFNSTNNNSNNNLNNNNNNSPPPSQILSPSCNNNNNQNQNNNSNLNNNSTNIENNNSNNDSDNTFSESQTNLDQSLENNNNNNIENVDKITATTTTTENINVESLKNENSNNIVNMETSLDSIAPAAADTTTENRPQSPSSSLKRKQPDPTIDDSGNDTDTDNNGNSKKNNSNLNNTPKKITDFNGFIQVKSSNDPSLNTTPKNNNNKNQSVVGLKKNNSNNINNSPTPNANSIEQYLTKVPSSTV</sequence>
<dbReference type="OrthoDB" id="435275at2759"/>
<organism evidence="9 10">
    <name type="scientific">Polysphondylium violaceum</name>
    <dbReference type="NCBI Taxonomy" id="133409"/>
    <lineage>
        <taxon>Eukaryota</taxon>
        <taxon>Amoebozoa</taxon>
        <taxon>Evosea</taxon>
        <taxon>Eumycetozoa</taxon>
        <taxon>Dictyostelia</taxon>
        <taxon>Dictyosteliales</taxon>
        <taxon>Dictyosteliaceae</taxon>
        <taxon>Polysphondylium</taxon>
    </lineage>
</organism>
<keyword evidence="10" id="KW-1185">Reference proteome</keyword>
<evidence type="ECO:0000259" key="8">
    <source>
        <dbReference type="Pfam" id="PF10513"/>
    </source>
</evidence>
<evidence type="ECO:0000256" key="6">
    <source>
        <dbReference type="RuleBase" id="RU361124"/>
    </source>
</evidence>
<feature type="compositionally biased region" description="Low complexity" evidence="7">
    <location>
        <begin position="621"/>
        <end position="631"/>
    </location>
</feature>
<feature type="compositionally biased region" description="Polar residues" evidence="7">
    <location>
        <begin position="673"/>
        <end position="686"/>
    </location>
</feature>
<feature type="compositionally biased region" description="Low complexity" evidence="7">
    <location>
        <begin position="743"/>
        <end position="753"/>
    </location>
</feature>
<feature type="compositionally biased region" description="Acidic residues" evidence="7">
    <location>
        <begin position="456"/>
        <end position="472"/>
    </location>
</feature>
<comment type="caution">
    <text evidence="9">The sequence shown here is derived from an EMBL/GenBank/DDBJ whole genome shotgun (WGS) entry which is preliminary data.</text>
</comment>
<feature type="compositionally biased region" description="Low complexity" evidence="7">
    <location>
        <begin position="576"/>
        <end position="612"/>
    </location>
</feature>
<dbReference type="Pfam" id="PF10513">
    <property type="entry name" value="EPL1"/>
    <property type="match status" value="1"/>
</dbReference>
<evidence type="ECO:0000256" key="3">
    <source>
        <dbReference type="ARBA" id="ARBA00023015"/>
    </source>
</evidence>
<evidence type="ECO:0000256" key="7">
    <source>
        <dbReference type="SAM" id="MobiDB-lite"/>
    </source>
</evidence>
<feature type="region of interest" description="Disordered" evidence="7">
    <location>
        <begin position="232"/>
        <end position="256"/>
    </location>
</feature>
<comment type="subcellular location">
    <subcellularLocation>
        <location evidence="1 6">Nucleus</location>
    </subcellularLocation>
</comment>
<feature type="domain" description="Enhancer of polycomb-like N-terminal" evidence="8">
    <location>
        <begin position="16"/>
        <end position="166"/>
    </location>
</feature>
<dbReference type="InterPro" id="IPR019542">
    <property type="entry name" value="Enhancer_polycomb-like_N"/>
</dbReference>
<feature type="compositionally biased region" description="Low complexity" evidence="7">
    <location>
        <begin position="547"/>
        <end position="563"/>
    </location>
</feature>
<evidence type="ECO:0000313" key="10">
    <source>
        <dbReference type="Proteomes" id="UP000695562"/>
    </source>
</evidence>
<feature type="region of interest" description="Disordered" evidence="7">
    <location>
        <begin position="450"/>
        <end position="473"/>
    </location>
</feature>
<feature type="compositionally biased region" description="Low complexity" evidence="7">
    <location>
        <begin position="762"/>
        <end position="777"/>
    </location>
</feature>
<dbReference type="GO" id="GO:0005634">
    <property type="term" value="C:nucleus"/>
    <property type="evidence" value="ECO:0007669"/>
    <property type="project" value="UniProtKB-SubCell"/>
</dbReference>
<evidence type="ECO:0000256" key="2">
    <source>
        <dbReference type="ARBA" id="ARBA00008035"/>
    </source>
</evidence>